<dbReference type="PROSITE" id="PS00108">
    <property type="entry name" value="PROTEIN_KINASE_ST"/>
    <property type="match status" value="1"/>
</dbReference>
<dbReference type="SMART" id="SM00220">
    <property type="entry name" value="S_TKc"/>
    <property type="match status" value="1"/>
</dbReference>
<dbReference type="SUPFAM" id="SSF56112">
    <property type="entry name" value="Protein kinase-like (PK-like)"/>
    <property type="match status" value="1"/>
</dbReference>
<evidence type="ECO:0000256" key="3">
    <source>
        <dbReference type="ARBA" id="ARBA00022679"/>
    </source>
</evidence>
<dbReference type="Pfam" id="PF00069">
    <property type="entry name" value="Pkinase"/>
    <property type="match status" value="1"/>
</dbReference>
<dbReference type="EC" id="2.7.11.1" evidence="1"/>
<organism evidence="12 13">
    <name type="scientific">Adhaeretor mobilis</name>
    <dbReference type="NCBI Taxonomy" id="1930276"/>
    <lineage>
        <taxon>Bacteria</taxon>
        <taxon>Pseudomonadati</taxon>
        <taxon>Planctomycetota</taxon>
        <taxon>Planctomycetia</taxon>
        <taxon>Pirellulales</taxon>
        <taxon>Lacipirellulaceae</taxon>
        <taxon>Adhaeretor</taxon>
    </lineage>
</organism>
<dbReference type="GO" id="GO:0005524">
    <property type="term" value="F:ATP binding"/>
    <property type="evidence" value="ECO:0007669"/>
    <property type="project" value="UniProtKB-UniRule"/>
</dbReference>
<evidence type="ECO:0000256" key="9">
    <source>
        <dbReference type="PROSITE-ProRule" id="PRU10141"/>
    </source>
</evidence>
<gene>
    <name evidence="12" type="primary">prkC_8</name>
    <name evidence="12" type="ORF">HG15A2_16500</name>
</gene>
<dbReference type="Proteomes" id="UP000319852">
    <property type="component" value="Chromosome"/>
</dbReference>
<evidence type="ECO:0000313" key="12">
    <source>
        <dbReference type="EMBL" id="QDS98376.1"/>
    </source>
</evidence>
<proteinExistence type="predicted"/>
<evidence type="ECO:0000256" key="6">
    <source>
        <dbReference type="ARBA" id="ARBA00022840"/>
    </source>
</evidence>
<dbReference type="InterPro" id="IPR017441">
    <property type="entry name" value="Protein_kinase_ATP_BS"/>
</dbReference>
<evidence type="ECO:0000256" key="2">
    <source>
        <dbReference type="ARBA" id="ARBA00022527"/>
    </source>
</evidence>
<keyword evidence="3 12" id="KW-0808">Transferase</keyword>
<dbReference type="InterPro" id="IPR011006">
    <property type="entry name" value="CheY-like_superfamily"/>
</dbReference>
<evidence type="ECO:0000256" key="10">
    <source>
        <dbReference type="SAM" id="MobiDB-lite"/>
    </source>
</evidence>
<dbReference type="Gene3D" id="1.10.510.10">
    <property type="entry name" value="Transferase(Phosphotransferase) domain 1"/>
    <property type="match status" value="1"/>
</dbReference>
<evidence type="ECO:0000256" key="5">
    <source>
        <dbReference type="ARBA" id="ARBA00022777"/>
    </source>
</evidence>
<dbReference type="InterPro" id="IPR000719">
    <property type="entry name" value="Prot_kinase_dom"/>
</dbReference>
<keyword evidence="2" id="KW-0723">Serine/threonine-protein kinase</keyword>
<feature type="domain" description="Protein kinase" evidence="11">
    <location>
        <begin position="72"/>
        <end position="334"/>
    </location>
</feature>
<sequence length="487" mass="54450">MGTLTAEKLAQRAIDVDVVTESDLRNVWSEFGTRNVELEPFKQSLLRSGLLTNYQLDRLCEGLRTGFYYGDYKVLYGVGAGTFARVFRATHKVTGEQFAIKVLRKRYSSIPDEAEQFRREGELGMQLKHPNIVAIHEVFSKGSVHYLVMDFVEGRNLRDFYKVRGKFEPLEATRILIDMVTGLHYSFQQGVSHRDLKMSNVILSSDGQAKLLDFGLAGQGGMDAEDSNPRTIDYAGLERSTNVRKDDARSDIFFVGSIYYQLLSGVAALSETRERAQRLSKSRFKDIKAIGIVAPDVPIALARVVSKALEFEPSRRYQTPGEMLADLKLAHKRVEDGVGSSPANQQEGKKLEGHDDQGECRKLMIVESDVKMQNLFRKLFKTCGYRVLVTSSPDRVFESLYNDASSIDLLLICTGEIGRESLDAFNRIGHETATKSLPAVLLLGDQHADWAGEVEIAPHRILLQMPVKSKELRVALLKAARAVAPAK</sequence>
<evidence type="ECO:0000256" key="7">
    <source>
        <dbReference type="ARBA" id="ARBA00047899"/>
    </source>
</evidence>
<dbReference type="PROSITE" id="PS50011">
    <property type="entry name" value="PROTEIN_KINASE_DOM"/>
    <property type="match status" value="1"/>
</dbReference>
<feature type="region of interest" description="Disordered" evidence="10">
    <location>
        <begin position="336"/>
        <end position="355"/>
    </location>
</feature>
<accession>A0A517MU18</accession>
<dbReference type="GO" id="GO:0007165">
    <property type="term" value="P:signal transduction"/>
    <property type="evidence" value="ECO:0007669"/>
    <property type="project" value="TreeGrafter"/>
</dbReference>
<dbReference type="OrthoDB" id="7806016at2"/>
<evidence type="ECO:0000259" key="11">
    <source>
        <dbReference type="PROSITE" id="PS50011"/>
    </source>
</evidence>
<keyword evidence="13" id="KW-1185">Reference proteome</keyword>
<dbReference type="PANTHER" id="PTHR43895">
    <property type="entry name" value="CALCIUM/CALMODULIN-DEPENDENT PROTEIN KINASE KINASE-RELATED"/>
    <property type="match status" value="1"/>
</dbReference>
<comment type="catalytic activity">
    <reaction evidence="7">
        <text>L-threonyl-[protein] + ATP = O-phospho-L-threonyl-[protein] + ADP + H(+)</text>
        <dbReference type="Rhea" id="RHEA:46608"/>
        <dbReference type="Rhea" id="RHEA-COMP:11060"/>
        <dbReference type="Rhea" id="RHEA-COMP:11605"/>
        <dbReference type="ChEBI" id="CHEBI:15378"/>
        <dbReference type="ChEBI" id="CHEBI:30013"/>
        <dbReference type="ChEBI" id="CHEBI:30616"/>
        <dbReference type="ChEBI" id="CHEBI:61977"/>
        <dbReference type="ChEBI" id="CHEBI:456216"/>
        <dbReference type="EC" id="2.7.11.1"/>
    </reaction>
</comment>
<dbReference type="RefSeq" id="WP_145059476.1">
    <property type="nucleotide sequence ID" value="NZ_CP036263.1"/>
</dbReference>
<evidence type="ECO:0000256" key="1">
    <source>
        <dbReference type="ARBA" id="ARBA00012513"/>
    </source>
</evidence>
<dbReference type="EMBL" id="CP036263">
    <property type="protein sequence ID" value="QDS98376.1"/>
    <property type="molecule type" value="Genomic_DNA"/>
</dbReference>
<dbReference type="PROSITE" id="PS00107">
    <property type="entry name" value="PROTEIN_KINASE_ATP"/>
    <property type="match status" value="1"/>
</dbReference>
<reference evidence="12 13" key="1">
    <citation type="submission" date="2019-02" db="EMBL/GenBank/DDBJ databases">
        <title>Deep-cultivation of Planctomycetes and their phenomic and genomic characterization uncovers novel biology.</title>
        <authorList>
            <person name="Wiegand S."/>
            <person name="Jogler M."/>
            <person name="Boedeker C."/>
            <person name="Pinto D."/>
            <person name="Vollmers J."/>
            <person name="Rivas-Marin E."/>
            <person name="Kohn T."/>
            <person name="Peeters S.H."/>
            <person name="Heuer A."/>
            <person name="Rast P."/>
            <person name="Oberbeckmann S."/>
            <person name="Bunk B."/>
            <person name="Jeske O."/>
            <person name="Meyerdierks A."/>
            <person name="Storesund J.E."/>
            <person name="Kallscheuer N."/>
            <person name="Luecker S."/>
            <person name="Lage O.M."/>
            <person name="Pohl T."/>
            <person name="Merkel B.J."/>
            <person name="Hornburger P."/>
            <person name="Mueller R.-W."/>
            <person name="Bruemmer F."/>
            <person name="Labrenz M."/>
            <person name="Spormann A.M."/>
            <person name="Op den Camp H."/>
            <person name="Overmann J."/>
            <person name="Amann R."/>
            <person name="Jetten M.S.M."/>
            <person name="Mascher T."/>
            <person name="Medema M.H."/>
            <person name="Devos D.P."/>
            <person name="Kaster A.-K."/>
            <person name="Ovreas L."/>
            <person name="Rohde M."/>
            <person name="Galperin M.Y."/>
            <person name="Jogler C."/>
        </authorList>
    </citation>
    <scope>NUCLEOTIDE SEQUENCE [LARGE SCALE GENOMIC DNA]</scope>
    <source>
        <strain evidence="12 13">HG15A2</strain>
    </source>
</reference>
<dbReference type="GO" id="GO:0106310">
    <property type="term" value="F:protein serine kinase activity"/>
    <property type="evidence" value="ECO:0007669"/>
    <property type="project" value="RHEA"/>
</dbReference>
<feature type="binding site" evidence="9">
    <location>
        <position position="101"/>
    </location>
    <ligand>
        <name>ATP</name>
        <dbReference type="ChEBI" id="CHEBI:30616"/>
    </ligand>
</feature>
<dbReference type="InterPro" id="IPR008271">
    <property type="entry name" value="Ser/Thr_kinase_AS"/>
</dbReference>
<comment type="catalytic activity">
    <reaction evidence="8">
        <text>L-seryl-[protein] + ATP = O-phospho-L-seryl-[protein] + ADP + H(+)</text>
        <dbReference type="Rhea" id="RHEA:17989"/>
        <dbReference type="Rhea" id="RHEA-COMP:9863"/>
        <dbReference type="Rhea" id="RHEA-COMP:11604"/>
        <dbReference type="ChEBI" id="CHEBI:15378"/>
        <dbReference type="ChEBI" id="CHEBI:29999"/>
        <dbReference type="ChEBI" id="CHEBI:30616"/>
        <dbReference type="ChEBI" id="CHEBI:83421"/>
        <dbReference type="ChEBI" id="CHEBI:456216"/>
        <dbReference type="EC" id="2.7.11.1"/>
    </reaction>
</comment>
<dbReference type="CDD" id="cd14014">
    <property type="entry name" value="STKc_PknB_like"/>
    <property type="match status" value="1"/>
</dbReference>
<dbReference type="SUPFAM" id="SSF52172">
    <property type="entry name" value="CheY-like"/>
    <property type="match status" value="1"/>
</dbReference>
<keyword evidence="6 9" id="KW-0067">ATP-binding</keyword>
<dbReference type="GO" id="GO:0004674">
    <property type="term" value="F:protein serine/threonine kinase activity"/>
    <property type="evidence" value="ECO:0007669"/>
    <property type="project" value="UniProtKB-KW"/>
</dbReference>
<protein>
    <recommendedName>
        <fullName evidence="1">non-specific serine/threonine protein kinase</fullName>
        <ecNumber evidence="1">2.7.11.1</ecNumber>
    </recommendedName>
</protein>
<evidence type="ECO:0000256" key="8">
    <source>
        <dbReference type="ARBA" id="ARBA00048679"/>
    </source>
</evidence>
<name>A0A517MU18_9BACT</name>
<dbReference type="AlphaFoldDB" id="A0A517MU18"/>
<evidence type="ECO:0000313" key="13">
    <source>
        <dbReference type="Proteomes" id="UP000319852"/>
    </source>
</evidence>
<dbReference type="KEGG" id="amob:HG15A2_16500"/>
<keyword evidence="5 12" id="KW-0418">Kinase</keyword>
<evidence type="ECO:0000256" key="4">
    <source>
        <dbReference type="ARBA" id="ARBA00022741"/>
    </source>
</evidence>
<dbReference type="PANTHER" id="PTHR43895:SF32">
    <property type="entry name" value="SERINE_THREONINE-PROTEIN KINASE CHK1"/>
    <property type="match status" value="1"/>
</dbReference>
<keyword evidence="4 9" id="KW-0547">Nucleotide-binding</keyword>
<dbReference type="InterPro" id="IPR011009">
    <property type="entry name" value="Kinase-like_dom_sf"/>
</dbReference>